<dbReference type="Proteomes" id="UP001190700">
    <property type="component" value="Unassembled WGS sequence"/>
</dbReference>
<gene>
    <name evidence="2" type="ORF">CYMTET_32236</name>
</gene>
<accession>A0AAE0FFP6</accession>
<evidence type="ECO:0000313" key="2">
    <source>
        <dbReference type="EMBL" id="KAK3258734.1"/>
    </source>
</evidence>
<proteinExistence type="predicted"/>
<dbReference type="AlphaFoldDB" id="A0AAE0FFP6"/>
<feature type="region of interest" description="Disordered" evidence="1">
    <location>
        <begin position="244"/>
        <end position="305"/>
    </location>
</feature>
<sequence length="366" mass="39322">MESNITERLYELITSLSRDIGASSSKGGNDGVAAASVTMLSKMVSRYDMTKVSIQQTQRVMQEHAPDKEKFVAKYDAIKHAGVKEVDRYLMVVARIVGDADMREVLTRKTPQTAFEKPSPSLTPSYADTRSLPETTQSTAAKDDAGNKATGRRPPSTFTPAYPSLSGSGPAPETNASPTDSTRAEGQLFTDSRQTDRPTYSEAEDSPTSRSTRSTAPVESALRHPGSLAVQPLDMNGADFLRDNPLFSPLRPDGTSTSASSPHGRALGIKSPPARIEPSAYSSFDADPPSPLSRWSTDPAGGSGRRKLVEGISYPALPSWCRHRSYLTGQSLIQASALSPLASGLCPPGESLHRAVHGRRLQQLLH</sequence>
<feature type="region of interest" description="Disordered" evidence="1">
    <location>
        <begin position="108"/>
        <end position="231"/>
    </location>
</feature>
<evidence type="ECO:0000313" key="3">
    <source>
        <dbReference type="Proteomes" id="UP001190700"/>
    </source>
</evidence>
<organism evidence="2 3">
    <name type="scientific">Cymbomonas tetramitiformis</name>
    <dbReference type="NCBI Taxonomy" id="36881"/>
    <lineage>
        <taxon>Eukaryota</taxon>
        <taxon>Viridiplantae</taxon>
        <taxon>Chlorophyta</taxon>
        <taxon>Pyramimonadophyceae</taxon>
        <taxon>Pyramimonadales</taxon>
        <taxon>Pyramimonadaceae</taxon>
        <taxon>Cymbomonas</taxon>
    </lineage>
</organism>
<protein>
    <submittedName>
        <fullName evidence="2">Uncharacterized protein</fullName>
    </submittedName>
</protein>
<reference evidence="2 3" key="1">
    <citation type="journal article" date="2015" name="Genome Biol. Evol.">
        <title>Comparative Genomics of a Bacterivorous Green Alga Reveals Evolutionary Causalities and Consequences of Phago-Mixotrophic Mode of Nutrition.</title>
        <authorList>
            <person name="Burns J.A."/>
            <person name="Paasch A."/>
            <person name="Narechania A."/>
            <person name="Kim E."/>
        </authorList>
    </citation>
    <scope>NUCLEOTIDE SEQUENCE [LARGE SCALE GENOMIC DNA]</scope>
    <source>
        <strain evidence="2 3">PLY_AMNH</strain>
    </source>
</reference>
<feature type="compositionally biased region" description="Polar residues" evidence="1">
    <location>
        <begin position="120"/>
        <end position="140"/>
    </location>
</feature>
<dbReference type="EMBL" id="LGRX02019300">
    <property type="protein sequence ID" value="KAK3258734.1"/>
    <property type="molecule type" value="Genomic_DNA"/>
</dbReference>
<keyword evidence="3" id="KW-1185">Reference proteome</keyword>
<evidence type="ECO:0000256" key="1">
    <source>
        <dbReference type="SAM" id="MobiDB-lite"/>
    </source>
</evidence>
<comment type="caution">
    <text evidence="2">The sequence shown here is derived from an EMBL/GenBank/DDBJ whole genome shotgun (WGS) entry which is preliminary data.</text>
</comment>
<name>A0AAE0FFP6_9CHLO</name>